<proteinExistence type="predicted"/>
<organism evidence="1 2">
    <name type="scientific">Haliangium ochraceum (strain DSM 14365 / JCM 11303 / SMP-2)</name>
    <dbReference type="NCBI Taxonomy" id="502025"/>
    <lineage>
        <taxon>Bacteria</taxon>
        <taxon>Pseudomonadati</taxon>
        <taxon>Myxococcota</taxon>
        <taxon>Polyangia</taxon>
        <taxon>Haliangiales</taxon>
        <taxon>Kofleriaceae</taxon>
        <taxon>Haliangium</taxon>
    </lineage>
</organism>
<dbReference type="AlphaFoldDB" id="D0LKH7"/>
<name>D0LKH7_HALO1</name>
<evidence type="ECO:0000313" key="2">
    <source>
        <dbReference type="Proteomes" id="UP000001880"/>
    </source>
</evidence>
<sequence>MERRRHSSPVVTLLVGAALAAITFLGAACEENPVGRQCFIGEEADPDQAVVASPAIECQSRTCLSVPLDNPELPEESDYVPLCTAECSADEDCDRVPESPCQTGFTCMVPVVVGPFCCRKLCVCKDYLVLPESGEIAEPQACDADNPDNQCCNLPGRPECG</sequence>
<dbReference type="EMBL" id="CP001804">
    <property type="protein sequence ID" value="ACY15025.1"/>
    <property type="molecule type" value="Genomic_DNA"/>
</dbReference>
<gene>
    <name evidence="1" type="ordered locus">Hoch_2489</name>
</gene>
<dbReference type="HOGENOM" id="CLU_1641408_0_0_7"/>
<keyword evidence="2" id="KW-1185">Reference proteome</keyword>
<evidence type="ECO:0000313" key="1">
    <source>
        <dbReference type="EMBL" id="ACY15025.1"/>
    </source>
</evidence>
<reference evidence="1 2" key="1">
    <citation type="journal article" date="2010" name="Stand. Genomic Sci.">
        <title>Complete genome sequence of Haliangium ochraceum type strain (SMP-2).</title>
        <authorList>
            <consortium name="US DOE Joint Genome Institute (JGI-PGF)"/>
            <person name="Ivanova N."/>
            <person name="Daum C."/>
            <person name="Lang E."/>
            <person name="Abt B."/>
            <person name="Kopitz M."/>
            <person name="Saunders E."/>
            <person name="Lapidus A."/>
            <person name="Lucas S."/>
            <person name="Glavina Del Rio T."/>
            <person name="Nolan M."/>
            <person name="Tice H."/>
            <person name="Copeland A."/>
            <person name="Cheng J.F."/>
            <person name="Chen F."/>
            <person name="Bruce D."/>
            <person name="Goodwin L."/>
            <person name="Pitluck S."/>
            <person name="Mavromatis K."/>
            <person name="Pati A."/>
            <person name="Mikhailova N."/>
            <person name="Chen A."/>
            <person name="Palaniappan K."/>
            <person name="Land M."/>
            <person name="Hauser L."/>
            <person name="Chang Y.J."/>
            <person name="Jeffries C.D."/>
            <person name="Detter J.C."/>
            <person name="Brettin T."/>
            <person name="Rohde M."/>
            <person name="Goker M."/>
            <person name="Bristow J."/>
            <person name="Markowitz V."/>
            <person name="Eisen J.A."/>
            <person name="Hugenholtz P."/>
            <person name="Kyrpides N.C."/>
            <person name="Klenk H.P."/>
        </authorList>
    </citation>
    <scope>NUCLEOTIDE SEQUENCE [LARGE SCALE GENOMIC DNA]</scope>
    <source>
        <strain evidence="2">DSM 14365 / CIP 107738 / JCM 11303 / AJ 13395 / SMP-2</strain>
    </source>
</reference>
<protein>
    <submittedName>
        <fullName evidence="1">Uncharacterized protein</fullName>
    </submittedName>
</protein>
<dbReference type="Proteomes" id="UP000001880">
    <property type="component" value="Chromosome"/>
</dbReference>
<accession>D0LKH7</accession>
<dbReference type="PROSITE" id="PS51257">
    <property type="entry name" value="PROKAR_LIPOPROTEIN"/>
    <property type="match status" value="1"/>
</dbReference>
<dbReference type="KEGG" id="hoh:Hoch_2489"/>